<organism evidence="7 8">
    <name type="scientific">Roseateles flavus</name>
    <dbReference type="NCBI Taxonomy" id="3149041"/>
    <lineage>
        <taxon>Bacteria</taxon>
        <taxon>Pseudomonadati</taxon>
        <taxon>Pseudomonadota</taxon>
        <taxon>Betaproteobacteria</taxon>
        <taxon>Burkholderiales</taxon>
        <taxon>Sphaerotilaceae</taxon>
        <taxon>Roseateles</taxon>
    </lineage>
</organism>
<reference evidence="7 8" key="1">
    <citation type="submission" date="2024-05" db="EMBL/GenBank/DDBJ databases">
        <title>Roseateles sp. 2.12 16S ribosomal RNA gene Genome sequencing and assembly.</title>
        <authorList>
            <person name="Woo H."/>
        </authorList>
    </citation>
    <scope>NUCLEOTIDE SEQUENCE [LARGE SCALE GENOMIC DNA]</scope>
    <source>
        <strain evidence="7 8">2.12</strain>
    </source>
</reference>
<dbReference type="InterPro" id="IPR051539">
    <property type="entry name" value="T4SS-coupling_protein"/>
</dbReference>
<keyword evidence="8" id="KW-1185">Reference proteome</keyword>
<dbReference type="NCBIfam" id="TIGR03743">
    <property type="entry name" value="SXT_TraD"/>
    <property type="match status" value="1"/>
</dbReference>
<evidence type="ECO:0000256" key="3">
    <source>
        <dbReference type="ARBA" id="ARBA00022692"/>
    </source>
</evidence>
<evidence type="ECO:0000313" key="8">
    <source>
        <dbReference type="Proteomes" id="UP001462640"/>
    </source>
</evidence>
<proteinExistence type="predicted"/>
<dbReference type="InterPro" id="IPR022458">
    <property type="entry name" value="Conjugative_coupling_TraG/TraD"/>
</dbReference>
<evidence type="ECO:0000256" key="2">
    <source>
        <dbReference type="ARBA" id="ARBA00022475"/>
    </source>
</evidence>
<evidence type="ECO:0000313" key="7">
    <source>
        <dbReference type="EMBL" id="MEO3715611.1"/>
    </source>
</evidence>
<gene>
    <name evidence="7" type="primary">traD</name>
    <name evidence="7" type="ORF">ABDJ40_22795</name>
</gene>
<evidence type="ECO:0000256" key="4">
    <source>
        <dbReference type="ARBA" id="ARBA00022989"/>
    </source>
</evidence>
<dbReference type="PANTHER" id="PTHR37937">
    <property type="entry name" value="CONJUGATIVE TRANSFER: DNA TRANSPORT"/>
    <property type="match status" value="1"/>
</dbReference>
<dbReference type="EMBL" id="JBDPZC010000016">
    <property type="protein sequence ID" value="MEO3715611.1"/>
    <property type="molecule type" value="Genomic_DNA"/>
</dbReference>
<dbReference type="PANTHER" id="PTHR37937:SF1">
    <property type="entry name" value="CONJUGATIVE TRANSFER: DNA TRANSPORT"/>
    <property type="match status" value="1"/>
</dbReference>
<dbReference type="InterPro" id="IPR032689">
    <property type="entry name" value="TraG-D_C"/>
</dbReference>
<keyword evidence="5" id="KW-0472">Membrane</keyword>
<dbReference type="SUPFAM" id="SSF52540">
    <property type="entry name" value="P-loop containing nucleoside triphosphate hydrolases"/>
    <property type="match status" value="1"/>
</dbReference>
<dbReference type="CDD" id="cd01127">
    <property type="entry name" value="TrwB_TraG_TraD_VirD4"/>
    <property type="match status" value="1"/>
</dbReference>
<feature type="domain" description="TraD/TraG TraM recognition site" evidence="6">
    <location>
        <begin position="474"/>
        <end position="599"/>
    </location>
</feature>
<keyword evidence="3" id="KW-0812">Transmembrane</keyword>
<accession>A0ABV0GKH0</accession>
<dbReference type="Gene3D" id="3.40.50.300">
    <property type="entry name" value="P-loop containing nucleotide triphosphate hydrolases"/>
    <property type="match status" value="2"/>
</dbReference>
<comment type="caution">
    <text evidence="7">The sequence shown here is derived from an EMBL/GenBank/DDBJ whole genome shotgun (WGS) entry which is preliminary data.</text>
</comment>
<dbReference type="Proteomes" id="UP001462640">
    <property type="component" value="Unassembled WGS sequence"/>
</dbReference>
<keyword evidence="2" id="KW-1003">Cell membrane</keyword>
<dbReference type="InterPro" id="IPR027417">
    <property type="entry name" value="P-loop_NTPase"/>
</dbReference>
<keyword evidence="4" id="KW-1133">Transmembrane helix</keyword>
<dbReference type="Pfam" id="PF12696">
    <property type="entry name" value="TraG-D_C"/>
    <property type="match status" value="1"/>
</dbReference>
<comment type="subcellular location">
    <subcellularLocation>
        <location evidence="1">Cell membrane</location>
        <topology evidence="1">Multi-pass membrane protein</topology>
    </subcellularLocation>
</comment>
<protein>
    <submittedName>
        <fullName evidence="7">Conjugative transfer system coupling protein TraD</fullName>
    </submittedName>
</protein>
<dbReference type="RefSeq" id="WP_347613167.1">
    <property type="nucleotide sequence ID" value="NZ_JBDPZC010000016.1"/>
</dbReference>
<evidence type="ECO:0000259" key="6">
    <source>
        <dbReference type="Pfam" id="PF12696"/>
    </source>
</evidence>
<evidence type="ECO:0000256" key="5">
    <source>
        <dbReference type="ARBA" id="ARBA00023136"/>
    </source>
</evidence>
<name>A0ABV0GKH0_9BURK</name>
<sequence length="635" mass="70579">MLARAYEMPWRRAYEAYASGVWLMASATTVVLSARSGIPTEVSLPLSSYCLLMALWRAAQAMHIMVLRAALTGRAMQVIDPAQQEQLTQWPDEVFLGFGFDWQPHHSQRLYELAKIDYRRYATSPRLLRALGYPVTPQPDAEIGLPYIHGVEPREQALYRPLQNFEGGTLLIGTTQAGKGVALSNLVTQAIRRGDVVIAIDPKNSKRLKRAAVRACERYREPGTFLEFHPAFPETGVRLDFAFNWQKPTELASRIQSILPADTAGAFGAFSWDAVNVVVQGLVDLEERPSLAKLTRYIEGGIEPVLEQSLRRFYDAELGEGWRERPEMKRLLHEAHRGNMKRPSEAASADLMAFVAFYEHHVPQSQRNKVIDSQVRVFRHNREHYQKITANLLPILSMLTSGDLGRSLSPDPFDPQDRRAIMNFEKIERGGHVLYMCLDSLPDPSVASAIGALALADLAARAGMRYNLGGQRRISLFVDEVSNVINQPLIEILNKGAEGGIYTTCAMQTLADLAKRLGSEDAARMALGNLNNLIAFRSKDRPTQDFIVETFGKTAIHSLRVGLSHGADAHLGDFSASYSTQIAESFEEMIPADVLGKLPNLQYFGSVSGGRIIKGRFPILDTETPVPALDRRPAA</sequence>
<evidence type="ECO:0000256" key="1">
    <source>
        <dbReference type="ARBA" id="ARBA00004651"/>
    </source>
</evidence>